<keyword evidence="2" id="KW-1185">Reference proteome</keyword>
<dbReference type="Gene3D" id="3.10.20.30">
    <property type="match status" value="1"/>
</dbReference>
<dbReference type="CDD" id="cd00754">
    <property type="entry name" value="Ubl_MoaD"/>
    <property type="match status" value="1"/>
</dbReference>
<sequence>MIKVVYLGQLADMAGTAESEFAATSGAIDWADLLALLENHVAPHLAEAVQADTVKLAVNGRLLADRAMLDARDGDEIALLPPVSGG</sequence>
<dbReference type="EMBL" id="WTYU01000001">
    <property type="protein sequence ID" value="MXP13720.1"/>
    <property type="molecule type" value="Genomic_DNA"/>
</dbReference>
<dbReference type="InterPro" id="IPR012675">
    <property type="entry name" value="Beta-grasp_dom_sf"/>
</dbReference>
<gene>
    <name evidence="1" type="ORF">GRI44_02990</name>
</gene>
<dbReference type="InterPro" id="IPR003749">
    <property type="entry name" value="ThiS/MoaD-like"/>
</dbReference>
<organism evidence="1 2">
    <name type="scientific">Allopontixanthobacter confluentis</name>
    <dbReference type="NCBI Taxonomy" id="1849021"/>
    <lineage>
        <taxon>Bacteria</taxon>
        <taxon>Pseudomonadati</taxon>
        <taxon>Pseudomonadota</taxon>
        <taxon>Alphaproteobacteria</taxon>
        <taxon>Sphingomonadales</taxon>
        <taxon>Erythrobacteraceae</taxon>
        <taxon>Allopontixanthobacter</taxon>
    </lineage>
</organism>
<dbReference type="SUPFAM" id="SSF54285">
    <property type="entry name" value="MoaD/ThiS"/>
    <property type="match status" value="1"/>
</dbReference>
<accession>A0A6L7GDQ6</accession>
<dbReference type="AlphaFoldDB" id="A0A6L7GDQ6"/>
<proteinExistence type="predicted"/>
<evidence type="ECO:0000313" key="2">
    <source>
        <dbReference type="Proteomes" id="UP000473531"/>
    </source>
</evidence>
<dbReference type="RefSeq" id="WP_160599968.1">
    <property type="nucleotide sequence ID" value="NZ_WTYU01000001.1"/>
</dbReference>
<protein>
    <submittedName>
        <fullName evidence="1">MoaD/ThiS family protein</fullName>
    </submittedName>
</protein>
<dbReference type="Pfam" id="PF02597">
    <property type="entry name" value="ThiS"/>
    <property type="match status" value="1"/>
</dbReference>
<evidence type="ECO:0000313" key="1">
    <source>
        <dbReference type="EMBL" id="MXP13720.1"/>
    </source>
</evidence>
<dbReference type="Proteomes" id="UP000473531">
    <property type="component" value="Unassembled WGS sequence"/>
</dbReference>
<dbReference type="OrthoDB" id="9800712at2"/>
<dbReference type="InterPro" id="IPR016155">
    <property type="entry name" value="Mopterin_synth/thiamin_S_b"/>
</dbReference>
<reference evidence="1 2" key="1">
    <citation type="submission" date="2019-12" db="EMBL/GenBank/DDBJ databases">
        <title>Genomic-based taxomic classification of the family Erythrobacteraceae.</title>
        <authorList>
            <person name="Xu L."/>
        </authorList>
    </citation>
    <scope>NUCLEOTIDE SEQUENCE [LARGE SCALE GENOMIC DNA]</scope>
    <source>
        <strain evidence="1 2">KCTC 52259</strain>
    </source>
</reference>
<name>A0A6L7GDQ6_9SPHN</name>
<comment type="caution">
    <text evidence="1">The sequence shown here is derived from an EMBL/GenBank/DDBJ whole genome shotgun (WGS) entry which is preliminary data.</text>
</comment>